<dbReference type="OMA" id="MKRGPLY"/>
<dbReference type="InterPro" id="IPR001138">
    <property type="entry name" value="Zn2Cys6_DnaBD"/>
</dbReference>
<reference evidence="8 9" key="1">
    <citation type="journal article" date="2008" name="Nat. Biotechnol.">
        <title>Genome sequencing and analysis of the filamentous fungus Penicillium chrysogenum.</title>
        <authorList>
            <person name="van den Berg M.A."/>
            <person name="Albang R."/>
            <person name="Albermann K."/>
            <person name="Badger J.H."/>
            <person name="Daran J.-M."/>
            <person name="Driessen A.J.M."/>
            <person name="Garcia-Estrada C."/>
            <person name="Fedorova N.D."/>
            <person name="Harris D.M."/>
            <person name="Heijne W.H.M."/>
            <person name="Joardar V.S."/>
            <person name="Kiel J.A.K.W."/>
            <person name="Kovalchuk A."/>
            <person name="Martin J.F."/>
            <person name="Nierman W.C."/>
            <person name="Nijland J.G."/>
            <person name="Pronk J.T."/>
            <person name="Roubos J.A."/>
            <person name="van der Klei I.J."/>
            <person name="van Peij N.N.M.E."/>
            <person name="Veenhuis M."/>
            <person name="von Doehren H."/>
            <person name="Wagner C."/>
            <person name="Wortman J.R."/>
            <person name="Bovenberg R.A.L."/>
        </authorList>
    </citation>
    <scope>NUCLEOTIDE SEQUENCE [LARGE SCALE GENOMIC DNA]</scope>
    <source>
        <strain evidence="9">ATCC 28089 / DSM 1075 / NRRL 1951 / Wisconsin 54-1255</strain>
    </source>
</reference>
<comment type="subcellular location">
    <subcellularLocation>
        <location evidence="1">Nucleus</location>
    </subcellularLocation>
</comment>
<dbReference type="Pfam" id="PF00172">
    <property type="entry name" value="Zn_clus"/>
    <property type="match status" value="1"/>
</dbReference>
<dbReference type="PROSITE" id="PS00463">
    <property type="entry name" value="ZN2_CY6_FUNGAL_1"/>
    <property type="match status" value="1"/>
</dbReference>
<keyword evidence="3" id="KW-0238">DNA-binding</keyword>
<dbReference type="eggNOG" id="ENOG502S3ZW">
    <property type="taxonomic scope" value="Eukaryota"/>
</dbReference>
<dbReference type="BioCyc" id="PCHR:PC22G01630-MONOMER"/>
<evidence type="ECO:0000256" key="1">
    <source>
        <dbReference type="ARBA" id="ARBA00004123"/>
    </source>
</evidence>
<feature type="compositionally biased region" description="Basic residues" evidence="6">
    <location>
        <begin position="68"/>
        <end position="80"/>
    </location>
</feature>
<evidence type="ECO:0000313" key="9">
    <source>
        <dbReference type="Proteomes" id="UP000000724"/>
    </source>
</evidence>
<accession>B6HPL7</accession>
<evidence type="ECO:0000259" key="7">
    <source>
        <dbReference type="PROSITE" id="PS50048"/>
    </source>
</evidence>
<dbReference type="Gene3D" id="4.10.240.10">
    <property type="entry name" value="Zn(2)-C6 fungal-type DNA-binding domain"/>
    <property type="match status" value="1"/>
</dbReference>
<dbReference type="AlphaFoldDB" id="B6HPL7"/>
<dbReference type="GO" id="GO:0005634">
    <property type="term" value="C:nucleus"/>
    <property type="evidence" value="ECO:0007669"/>
    <property type="project" value="UniProtKB-SubCell"/>
</dbReference>
<feature type="region of interest" description="Disordered" evidence="6">
    <location>
        <begin position="68"/>
        <end position="107"/>
    </location>
</feature>
<dbReference type="Pfam" id="PF11951">
    <property type="entry name" value="Fungal_trans_2"/>
    <property type="match status" value="1"/>
</dbReference>
<keyword evidence="9" id="KW-1185">Reference proteome</keyword>
<dbReference type="GO" id="GO:0045944">
    <property type="term" value="P:positive regulation of transcription by RNA polymerase II"/>
    <property type="evidence" value="ECO:0007669"/>
    <property type="project" value="TreeGrafter"/>
</dbReference>
<evidence type="ECO:0000313" key="8">
    <source>
        <dbReference type="EMBL" id="CAP97451.1"/>
    </source>
</evidence>
<dbReference type="PANTHER" id="PTHR37534">
    <property type="entry name" value="TRANSCRIPTIONAL ACTIVATOR PROTEIN UGA3"/>
    <property type="match status" value="1"/>
</dbReference>
<protein>
    <submittedName>
        <fullName evidence="8">Pc22g01630 protein</fullName>
    </submittedName>
</protein>
<name>B6HPL7_PENRW</name>
<dbReference type="Proteomes" id="UP000000724">
    <property type="component" value="Contig Pc00c22"/>
</dbReference>
<dbReference type="OrthoDB" id="5213892at2759"/>
<dbReference type="STRING" id="500485.B6HPL7"/>
<evidence type="ECO:0000256" key="2">
    <source>
        <dbReference type="ARBA" id="ARBA00023015"/>
    </source>
</evidence>
<dbReference type="CDD" id="cd00067">
    <property type="entry name" value="GAL4"/>
    <property type="match status" value="1"/>
</dbReference>
<dbReference type="VEuPathDB" id="FungiDB:PCH_Pc22g01630"/>
<dbReference type="SMART" id="SM00066">
    <property type="entry name" value="GAL4"/>
    <property type="match status" value="1"/>
</dbReference>
<feature type="domain" description="Zn(2)-C6 fungal-type" evidence="7">
    <location>
        <begin position="7"/>
        <end position="35"/>
    </location>
</feature>
<dbReference type="GO" id="GO:0000976">
    <property type="term" value="F:transcription cis-regulatory region binding"/>
    <property type="evidence" value="ECO:0007669"/>
    <property type="project" value="TreeGrafter"/>
</dbReference>
<dbReference type="InterPro" id="IPR021858">
    <property type="entry name" value="Fun_TF"/>
</dbReference>
<dbReference type="EMBL" id="AM920437">
    <property type="protein sequence ID" value="CAP97451.1"/>
    <property type="molecule type" value="Genomic_DNA"/>
</dbReference>
<evidence type="ECO:0000256" key="3">
    <source>
        <dbReference type="ARBA" id="ARBA00023125"/>
    </source>
</evidence>
<dbReference type="GO" id="GO:0000981">
    <property type="term" value="F:DNA-binding transcription factor activity, RNA polymerase II-specific"/>
    <property type="evidence" value="ECO:0007669"/>
    <property type="project" value="InterPro"/>
</dbReference>
<evidence type="ECO:0000256" key="5">
    <source>
        <dbReference type="ARBA" id="ARBA00023242"/>
    </source>
</evidence>
<evidence type="ECO:0000256" key="6">
    <source>
        <dbReference type="SAM" id="MobiDB-lite"/>
    </source>
</evidence>
<keyword evidence="2" id="KW-0805">Transcription regulation</keyword>
<dbReference type="GO" id="GO:0008270">
    <property type="term" value="F:zinc ion binding"/>
    <property type="evidence" value="ECO:0007669"/>
    <property type="project" value="InterPro"/>
</dbReference>
<keyword evidence="4" id="KW-0804">Transcription</keyword>
<dbReference type="HOGENOM" id="CLU_019313_0_0_1"/>
<proteinExistence type="predicted"/>
<keyword evidence="5" id="KW-0539">Nucleus</keyword>
<dbReference type="PANTHER" id="PTHR37534:SF26">
    <property type="entry name" value="TRANSCRIPTION FACTOR, PUTATIVE-RELATED"/>
    <property type="match status" value="1"/>
</dbReference>
<organism evidence="8 9">
    <name type="scientific">Penicillium rubens (strain ATCC 28089 / DSM 1075 / NRRL 1951 / Wisconsin 54-1255)</name>
    <name type="common">Penicillium chrysogenum</name>
    <dbReference type="NCBI Taxonomy" id="500485"/>
    <lineage>
        <taxon>Eukaryota</taxon>
        <taxon>Fungi</taxon>
        <taxon>Dikarya</taxon>
        <taxon>Ascomycota</taxon>
        <taxon>Pezizomycotina</taxon>
        <taxon>Eurotiomycetes</taxon>
        <taxon>Eurotiomycetidae</taxon>
        <taxon>Eurotiales</taxon>
        <taxon>Aspergillaceae</taxon>
        <taxon>Penicillium</taxon>
        <taxon>Penicillium chrysogenum species complex</taxon>
    </lineage>
</organism>
<dbReference type="SUPFAM" id="SSF57701">
    <property type="entry name" value="Zn2/Cys6 DNA-binding domain"/>
    <property type="match status" value="1"/>
</dbReference>
<dbReference type="InterPro" id="IPR036864">
    <property type="entry name" value="Zn2-C6_fun-type_DNA-bd_sf"/>
</dbReference>
<evidence type="ECO:0000256" key="4">
    <source>
        <dbReference type="ARBA" id="ARBA00023163"/>
    </source>
</evidence>
<gene>
    <name evidence="8" type="ORF">Pc22g01630</name>
    <name evidence="8" type="ORF">PCH_Pc22g01630</name>
</gene>
<feature type="compositionally biased region" description="Polar residues" evidence="6">
    <location>
        <begin position="92"/>
        <end position="107"/>
    </location>
</feature>
<sequence length="476" mass="53740">MSAISIGCWTCRVRHKKCDITTPFCRECSDRNVHCHGYGPKPAWMDGASEEKKERARIKLAINQHVRRVRKMQNRAKRRTSPPQGLKEMQPADSQVNASTALDTGDSNLVQDTSLESVDRPSSQDGIFDPQAACLLMHYLDQVFPWQFPYFRSTSRLGNRGWLLYLLMKRGPLYHAVLSLSSLHQSAILGSEEEYQQKEKALEHHSRALREFCKFMSEERGKLLDDNARLAEFLACSLILISCEVFRGAEHNWLLHLDAVICVIHSLSPETVFDARYTSHAGSSVLSHNRPKEGLEFLLATMVSLDLFACLPTGRVPRLLYQQWLRTSEIQVADLLSCENWVMVIIGDLACLGEWKEVQEKDGMLSISELARRGEEIKERLTMGIEKLVLTRDAQENHEAQTSWVTLLFALACVVLLHTIVSGPLPALPEIQSAVSRSIIALQNRPRTYSLTGLVWALFSGSDISSIVIILSLHFD</sequence>
<dbReference type="PROSITE" id="PS50048">
    <property type="entry name" value="ZN2_CY6_FUNGAL_2"/>
    <property type="match status" value="1"/>
</dbReference>